<dbReference type="InterPro" id="IPR014710">
    <property type="entry name" value="RmlC-like_jellyroll"/>
</dbReference>
<dbReference type="GO" id="GO:0003700">
    <property type="term" value="F:DNA-binding transcription factor activity"/>
    <property type="evidence" value="ECO:0007669"/>
    <property type="project" value="TreeGrafter"/>
</dbReference>
<organism evidence="5 6">
    <name type="scientific">Spirochaeta lutea</name>
    <dbReference type="NCBI Taxonomy" id="1480694"/>
    <lineage>
        <taxon>Bacteria</taxon>
        <taxon>Pseudomonadati</taxon>
        <taxon>Spirochaetota</taxon>
        <taxon>Spirochaetia</taxon>
        <taxon>Spirochaetales</taxon>
        <taxon>Spirochaetaceae</taxon>
        <taxon>Spirochaeta</taxon>
    </lineage>
</organism>
<dbReference type="InterPro" id="IPR012318">
    <property type="entry name" value="HTH_CRP"/>
</dbReference>
<dbReference type="Pfam" id="PF13545">
    <property type="entry name" value="HTH_Crp_2"/>
    <property type="match status" value="1"/>
</dbReference>
<keyword evidence="1" id="KW-0805">Transcription regulation</keyword>
<dbReference type="InterPro" id="IPR000595">
    <property type="entry name" value="cNMP-bd_dom"/>
</dbReference>
<dbReference type="PANTHER" id="PTHR24567:SF26">
    <property type="entry name" value="REGULATORY PROTEIN YEIL"/>
    <property type="match status" value="1"/>
</dbReference>
<dbReference type="eggNOG" id="COG0664">
    <property type="taxonomic scope" value="Bacteria"/>
</dbReference>
<dbReference type="InterPro" id="IPR018490">
    <property type="entry name" value="cNMP-bd_dom_sf"/>
</dbReference>
<dbReference type="GO" id="GO:0005829">
    <property type="term" value="C:cytosol"/>
    <property type="evidence" value="ECO:0007669"/>
    <property type="project" value="TreeGrafter"/>
</dbReference>
<dbReference type="SUPFAM" id="SSF46785">
    <property type="entry name" value="Winged helix' DNA-binding domain"/>
    <property type="match status" value="1"/>
</dbReference>
<evidence type="ECO:0000313" key="5">
    <source>
        <dbReference type="EMBL" id="KGE71032.1"/>
    </source>
</evidence>
<comment type="caution">
    <text evidence="5">The sequence shown here is derived from an EMBL/GenBank/DDBJ whole genome shotgun (WGS) entry which is preliminary data.</text>
</comment>
<keyword evidence="3" id="KW-0804">Transcription</keyword>
<dbReference type="SUPFAM" id="SSF51206">
    <property type="entry name" value="cAMP-binding domain-like"/>
    <property type="match status" value="1"/>
</dbReference>
<evidence type="ECO:0000313" key="6">
    <source>
        <dbReference type="Proteomes" id="UP000029692"/>
    </source>
</evidence>
<dbReference type="PANTHER" id="PTHR24567">
    <property type="entry name" value="CRP FAMILY TRANSCRIPTIONAL REGULATORY PROTEIN"/>
    <property type="match status" value="1"/>
</dbReference>
<dbReference type="Proteomes" id="UP000029692">
    <property type="component" value="Unassembled WGS sequence"/>
</dbReference>
<dbReference type="EMBL" id="JNUP01000071">
    <property type="protein sequence ID" value="KGE71032.1"/>
    <property type="molecule type" value="Genomic_DNA"/>
</dbReference>
<keyword evidence="2" id="KW-0238">DNA-binding</keyword>
<dbReference type="Pfam" id="PF00027">
    <property type="entry name" value="cNMP_binding"/>
    <property type="match status" value="1"/>
</dbReference>
<dbReference type="GO" id="GO:0003677">
    <property type="term" value="F:DNA binding"/>
    <property type="evidence" value="ECO:0007669"/>
    <property type="project" value="UniProtKB-KW"/>
</dbReference>
<sequence length="197" mass="22849">MTTPLPFSHYYPMVCKPGEYIFTQGQEGNTAYILRRGQIKVTRSSEDGKEVLVKLLNPGEIFGEVVLFQPGGYPGTAQAITECEISPLDEQHFSALLEEPETRQPLIQTLMEKLHYLNTRLFTLMAYDVEERFFRHLEHQYGIKETYSLGITKKDMALAIGTIPETFSRLLSRLTKRNLVRWTEESLWINPRVWDDF</sequence>
<reference evidence="5 6" key="1">
    <citation type="submission" date="2014-05" db="EMBL/GenBank/DDBJ databases">
        <title>De novo Genome Sequence of Spirocheata sp.</title>
        <authorList>
            <person name="Shivani Y."/>
            <person name="Subhash Y."/>
            <person name="Tushar L."/>
            <person name="Sasikala C."/>
            <person name="Ramana C.V."/>
        </authorList>
    </citation>
    <scope>NUCLEOTIDE SEQUENCE [LARGE SCALE GENOMIC DNA]</scope>
    <source>
        <strain evidence="5 6">JC230</strain>
    </source>
</reference>
<evidence type="ECO:0000259" key="4">
    <source>
        <dbReference type="PROSITE" id="PS50042"/>
    </source>
</evidence>
<dbReference type="SMART" id="SM00100">
    <property type="entry name" value="cNMP"/>
    <property type="match status" value="1"/>
</dbReference>
<accession>A0A098QX11</accession>
<dbReference type="STRING" id="1480694.DC28_14035"/>
<protein>
    <recommendedName>
        <fullName evidence="4">Cyclic nucleotide-binding domain-containing protein</fullName>
    </recommendedName>
</protein>
<feature type="domain" description="Cyclic nucleotide-binding" evidence="4">
    <location>
        <begin position="1"/>
        <end position="97"/>
    </location>
</feature>
<dbReference type="AlphaFoldDB" id="A0A098QX11"/>
<dbReference type="PROSITE" id="PS50042">
    <property type="entry name" value="CNMP_BINDING_3"/>
    <property type="match status" value="1"/>
</dbReference>
<evidence type="ECO:0000256" key="3">
    <source>
        <dbReference type="ARBA" id="ARBA00023163"/>
    </source>
</evidence>
<dbReference type="CDD" id="cd00038">
    <property type="entry name" value="CAP_ED"/>
    <property type="match status" value="1"/>
</dbReference>
<dbReference type="InterPro" id="IPR050397">
    <property type="entry name" value="Env_Response_Regulators"/>
</dbReference>
<name>A0A098QX11_9SPIO</name>
<keyword evidence="6" id="KW-1185">Reference proteome</keyword>
<dbReference type="Gene3D" id="2.60.120.10">
    <property type="entry name" value="Jelly Rolls"/>
    <property type="match status" value="1"/>
</dbReference>
<gene>
    <name evidence="5" type="ORF">DC28_14035</name>
</gene>
<evidence type="ECO:0000256" key="2">
    <source>
        <dbReference type="ARBA" id="ARBA00023125"/>
    </source>
</evidence>
<proteinExistence type="predicted"/>
<evidence type="ECO:0000256" key="1">
    <source>
        <dbReference type="ARBA" id="ARBA00023015"/>
    </source>
</evidence>
<dbReference type="InterPro" id="IPR036390">
    <property type="entry name" value="WH_DNA-bd_sf"/>
</dbReference>